<dbReference type="Proteomes" id="UP001596203">
    <property type="component" value="Unassembled WGS sequence"/>
</dbReference>
<feature type="region of interest" description="Disordered" evidence="1">
    <location>
        <begin position="724"/>
        <end position="747"/>
    </location>
</feature>
<keyword evidence="4" id="KW-0378">Hydrolase</keyword>
<dbReference type="RefSeq" id="WP_377424163.1">
    <property type="nucleotide sequence ID" value="NZ_JBHSPR010000017.1"/>
</dbReference>
<keyword evidence="4" id="KW-0547">Nucleotide-binding</keyword>
<feature type="domain" description="Helicase XPB/Ssl2 N-terminal" evidence="3">
    <location>
        <begin position="520"/>
        <end position="642"/>
    </location>
</feature>
<organism evidence="4 5">
    <name type="scientific">Plantactinospora solaniradicis</name>
    <dbReference type="NCBI Taxonomy" id="1723736"/>
    <lineage>
        <taxon>Bacteria</taxon>
        <taxon>Bacillati</taxon>
        <taxon>Actinomycetota</taxon>
        <taxon>Actinomycetes</taxon>
        <taxon>Micromonosporales</taxon>
        <taxon>Micromonosporaceae</taxon>
        <taxon>Plantactinospora</taxon>
    </lineage>
</organism>
<feature type="region of interest" description="Disordered" evidence="1">
    <location>
        <begin position="235"/>
        <end position="255"/>
    </location>
</feature>
<dbReference type="InterPro" id="IPR032830">
    <property type="entry name" value="XPB/Ssl2_N"/>
</dbReference>
<feature type="domain" description="WYL" evidence="2">
    <location>
        <begin position="755"/>
        <end position="816"/>
    </location>
</feature>
<gene>
    <name evidence="4" type="ORF">ACFP2T_20360</name>
</gene>
<sequence length="820" mass="85628">MTTLADHLRALPDEALAALFRLRPDLVVPVPTDLSALAVRAQSRVSVARALDGLDEFTLRILDAARLSRDPDHGETSTETIITLAVGTARNADRAGVRTAVDRLRALFLLYGPESALRVVAGVDEVCSPYPAGLGRPAAELDAETAVLVADPARLRRTLLAAPPPARAILDRLAAGPPVGTLPAAAPPGEGAAAPVSWLVDNGLLVPISEASGGPGTPTAVELPREIGLLLRRESGPLGPLRPRPPAVTGTAREPKAADSAGAGQAMEAVRHTEALLEQLAAEPAPVLRSGGLGVRDLRRLARATGLDEPTTALLLEVAYAAGLTGEVDLPGAATTRNGADQQILPAAGYEGWRNGSLAHRWEHLARAWLTMPRQVGLVGQRDDRDRPIAPLSPEAERAGVPAIRRAVLDVLDGLDPGAAPTPDEVTELLGWRAPRRSLGRENGQREVLTEAALLGVTGLGALTSYGRLLLAQWTAGDTRLGESGDDPLGVRPDADGAAGGGTAAVRALDALLPAPVDHFLLQADLTVVVPGPPEPTLAAELAVVAEHESAGGASVHRVTGASVRRALDAGYAAEDLHTLFKRRSRTPVPQGLTYLVDDVARKHGGLRAGSAGAYLRSDDEALLSEVLADRRLAPMSLRRLAPTVLTTPHLAGRLLGALRDAGYAPVSEDATGATVLARPKVRRAPARGSVANRVTDPLATPRLSTPRLLGIVEQIRRGDAAARVARRAPSTVRDGGRSGVAGPAMPAGHAHTQALAVLQQAVRDKALVWVGYVDAHGATASRLVRPVSIGAGYLRAEDERTEMLHTFALHRITAAVLDE</sequence>
<dbReference type="PROSITE" id="PS52050">
    <property type="entry name" value="WYL"/>
    <property type="match status" value="1"/>
</dbReference>
<evidence type="ECO:0000259" key="3">
    <source>
        <dbReference type="Pfam" id="PF13625"/>
    </source>
</evidence>
<proteinExistence type="predicted"/>
<evidence type="ECO:0000313" key="5">
    <source>
        <dbReference type="Proteomes" id="UP001596203"/>
    </source>
</evidence>
<evidence type="ECO:0000313" key="4">
    <source>
        <dbReference type="EMBL" id="MFC6018549.1"/>
    </source>
</evidence>
<evidence type="ECO:0000256" key="1">
    <source>
        <dbReference type="SAM" id="MobiDB-lite"/>
    </source>
</evidence>
<protein>
    <submittedName>
        <fullName evidence="4">Helicase-associated domain-containing protein</fullName>
    </submittedName>
</protein>
<keyword evidence="4" id="KW-0067">ATP-binding</keyword>
<dbReference type="Pfam" id="PF13625">
    <property type="entry name" value="Helicase_C_3"/>
    <property type="match status" value="1"/>
</dbReference>
<evidence type="ECO:0000259" key="2">
    <source>
        <dbReference type="Pfam" id="PF13280"/>
    </source>
</evidence>
<dbReference type="Pfam" id="PF13280">
    <property type="entry name" value="WYL"/>
    <property type="match status" value="1"/>
</dbReference>
<keyword evidence="5" id="KW-1185">Reference proteome</keyword>
<comment type="caution">
    <text evidence="4">The sequence shown here is derived from an EMBL/GenBank/DDBJ whole genome shotgun (WGS) entry which is preliminary data.</text>
</comment>
<accession>A0ABW1KC59</accession>
<reference evidence="5" key="1">
    <citation type="journal article" date="2019" name="Int. J. Syst. Evol. Microbiol.">
        <title>The Global Catalogue of Microorganisms (GCM) 10K type strain sequencing project: providing services to taxonomists for standard genome sequencing and annotation.</title>
        <authorList>
            <consortium name="The Broad Institute Genomics Platform"/>
            <consortium name="The Broad Institute Genome Sequencing Center for Infectious Disease"/>
            <person name="Wu L."/>
            <person name="Ma J."/>
        </authorList>
    </citation>
    <scope>NUCLEOTIDE SEQUENCE [LARGE SCALE GENOMIC DNA]</scope>
    <source>
        <strain evidence="5">ZS-35-S2</strain>
    </source>
</reference>
<dbReference type="InterPro" id="IPR026881">
    <property type="entry name" value="WYL_dom"/>
</dbReference>
<dbReference type="GO" id="GO:0004386">
    <property type="term" value="F:helicase activity"/>
    <property type="evidence" value="ECO:0007669"/>
    <property type="project" value="UniProtKB-KW"/>
</dbReference>
<name>A0ABW1KC59_9ACTN</name>
<dbReference type="EMBL" id="JBHSPR010000017">
    <property type="protein sequence ID" value="MFC6018549.1"/>
    <property type="molecule type" value="Genomic_DNA"/>
</dbReference>
<keyword evidence="4" id="KW-0347">Helicase</keyword>